<dbReference type="Gene3D" id="1.10.3970.10">
    <property type="entry name" value="BSD domain"/>
    <property type="match status" value="1"/>
</dbReference>
<dbReference type="InterPro" id="IPR005607">
    <property type="entry name" value="BSD_dom"/>
</dbReference>
<evidence type="ECO:0000313" key="4">
    <source>
        <dbReference type="Proteomes" id="UP001498398"/>
    </source>
</evidence>
<feature type="region of interest" description="Disordered" evidence="1">
    <location>
        <begin position="376"/>
        <end position="471"/>
    </location>
</feature>
<dbReference type="InterPro" id="IPR051494">
    <property type="entry name" value="BSD_domain-containing"/>
</dbReference>
<accession>A0ABR1K5B4</accession>
<dbReference type="EMBL" id="JBANRG010000001">
    <property type="protein sequence ID" value="KAK7472738.1"/>
    <property type="molecule type" value="Genomic_DNA"/>
</dbReference>
<dbReference type="Proteomes" id="UP001498398">
    <property type="component" value="Unassembled WGS sequence"/>
</dbReference>
<feature type="compositionally biased region" description="Low complexity" evidence="1">
    <location>
        <begin position="390"/>
        <end position="413"/>
    </location>
</feature>
<dbReference type="SMART" id="SM00751">
    <property type="entry name" value="BSD"/>
    <property type="match status" value="1"/>
</dbReference>
<feature type="compositionally biased region" description="Polar residues" evidence="1">
    <location>
        <begin position="67"/>
        <end position="77"/>
    </location>
</feature>
<feature type="compositionally biased region" description="Acidic residues" evidence="1">
    <location>
        <begin position="376"/>
        <end position="389"/>
    </location>
</feature>
<dbReference type="PANTHER" id="PTHR16019">
    <property type="entry name" value="SYNAPSE-ASSOCIATED PROTEIN"/>
    <property type="match status" value="1"/>
</dbReference>
<dbReference type="InterPro" id="IPR035925">
    <property type="entry name" value="BSD_dom_sf"/>
</dbReference>
<evidence type="ECO:0000256" key="1">
    <source>
        <dbReference type="SAM" id="MobiDB-lite"/>
    </source>
</evidence>
<organism evidence="3 4">
    <name type="scientific">Marasmiellus scandens</name>
    <dbReference type="NCBI Taxonomy" id="2682957"/>
    <lineage>
        <taxon>Eukaryota</taxon>
        <taxon>Fungi</taxon>
        <taxon>Dikarya</taxon>
        <taxon>Basidiomycota</taxon>
        <taxon>Agaricomycotina</taxon>
        <taxon>Agaricomycetes</taxon>
        <taxon>Agaricomycetidae</taxon>
        <taxon>Agaricales</taxon>
        <taxon>Marasmiineae</taxon>
        <taxon>Omphalotaceae</taxon>
        <taxon>Marasmiellus</taxon>
    </lineage>
</organism>
<feature type="domain" description="BSD" evidence="2">
    <location>
        <begin position="318"/>
        <end position="360"/>
    </location>
</feature>
<dbReference type="SUPFAM" id="SSF140383">
    <property type="entry name" value="BSD domain-like"/>
    <property type="match status" value="1"/>
</dbReference>
<dbReference type="PANTHER" id="PTHR16019:SF5">
    <property type="entry name" value="BSD DOMAIN-CONTAINING PROTEIN 1"/>
    <property type="match status" value="1"/>
</dbReference>
<feature type="compositionally biased region" description="Low complexity" evidence="1">
    <location>
        <begin position="119"/>
        <end position="128"/>
    </location>
</feature>
<proteinExistence type="predicted"/>
<keyword evidence="4" id="KW-1185">Reference proteome</keyword>
<feature type="region of interest" description="Disordered" evidence="1">
    <location>
        <begin position="241"/>
        <end position="260"/>
    </location>
</feature>
<reference evidence="3 4" key="1">
    <citation type="submission" date="2024-01" db="EMBL/GenBank/DDBJ databases">
        <title>A draft genome for the cacao thread blight pathogen Marasmiellus scandens.</title>
        <authorList>
            <person name="Baruah I.K."/>
            <person name="Leung J."/>
            <person name="Bukari Y."/>
            <person name="Amoako-Attah I."/>
            <person name="Meinhardt L.W."/>
            <person name="Bailey B.A."/>
            <person name="Cohen S.P."/>
        </authorList>
    </citation>
    <scope>NUCLEOTIDE SEQUENCE [LARGE SCALE GENOMIC DNA]</scope>
    <source>
        <strain evidence="3 4">GH-19</strain>
    </source>
</reference>
<feature type="region of interest" description="Disordered" evidence="1">
    <location>
        <begin position="67"/>
        <end position="128"/>
    </location>
</feature>
<comment type="caution">
    <text evidence="3">The sequence shown here is derived from an EMBL/GenBank/DDBJ whole genome shotgun (WGS) entry which is preliminary data.</text>
</comment>
<feature type="compositionally biased region" description="Polar residues" evidence="1">
    <location>
        <begin position="414"/>
        <end position="429"/>
    </location>
</feature>
<dbReference type="PROSITE" id="PS50858">
    <property type="entry name" value="BSD"/>
    <property type="match status" value="1"/>
</dbReference>
<protein>
    <recommendedName>
        <fullName evidence="2">BSD domain-containing protein</fullName>
    </recommendedName>
</protein>
<dbReference type="Pfam" id="PF03909">
    <property type="entry name" value="BSD"/>
    <property type="match status" value="1"/>
</dbReference>
<gene>
    <name evidence="3" type="ORF">VKT23_000848</name>
</gene>
<sequence>MNFLDPYDITAGSSTPPPNQPDRSLNEEVNQVIGQLNSFWGSFKKQSQSAFESAQKDFGGVVSQAQKEFTRLTTSDAPNGDDSRGEGQSSTQSEDDAQPRASSETLKPPVSPDVERSATDSSSAAATSAPTLFSRLQSALPPNVVSTVQQHLPESLKHAAENTDFAQLRTNLTSELQRLQGVTRAQAEEYVHKSEALLREAVREASEVLKDAVKVIPPEASASDRSTGLIWDGSDMWMLPSDGNDAGESSSNGKGKATAQRAVATRAETLLRRLKHDPEIIKHDPEVDQGVRELYQDWLKSEYEAKGGSEGEHWSTKIETLLKDGEDGHALQTTLDAVVPSVISKEEFWKRYFFRVHQIQTEEEKRKALIQGTVESDEDFSWEDDETEDSTASQSGSKSTPTPTATASSTITKESPSSQTHTPANTSPRESSEDSYDLVSSGNVSASGDDKTSSKKPAAAQSDDEDDSDWE</sequence>
<feature type="compositionally biased region" description="Acidic residues" evidence="1">
    <location>
        <begin position="462"/>
        <end position="471"/>
    </location>
</feature>
<evidence type="ECO:0000313" key="3">
    <source>
        <dbReference type="EMBL" id="KAK7472738.1"/>
    </source>
</evidence>
<name>A0ABR1K5B4_9AGAR</name>
<evidence type="ECO:0000259" key="2">
    <source>
        <dbReference type="PROSITE" id="PS50858"/>
    </source>
</evidence>
<feature type="region of interest" description="Disordered" evidence="1">
    <location>
        <begin position="1"/>
        <end position="26"/>
    </location>
</feature>